<organism evidence="1 2">
    <name type="scientific">Flavobacterium nitrogenifigens</name>
    <dbReference type="NCBI Taxonomy" id="1617283"/>
    <lineage>
        <taxon>Bacteria</taxon>
        <taxon>Pseudomonadati</taxon>
        <taxon>Bacteroidota</taxon>
        <taxon>Flavobacteriia</taxon>
        <taxon>Flavobacteriales</taxon>
        <taxon>Flavobacteriaceae</taxon>
        <taxon>Flavobacterium</taxon>
    </lineage>
</organism>
<evidence type="ECO:0000313" key="1">
    <source>
        <dbReference type="EMBL" id="MBB4802808.1"/>
    </source>
</evidence>
<name>A0A7W7IY92_9FLAO</name>
<dbReference type="AlphaFoldDB" id="A0A7W7IY92"/>
<reference evidence="1 2" key="1">
    <citation type="submission" date="2020-08" db="EMBL/GenBank/DDBJ databases">
        <title>Functional genomics of gut bacteria from endangered species of beetles.</title>
        <authorList>
            <person name="Carlos-Shanley C."/>
        </authorList>
    </citation>
    <scope>NUCLEOTIDE SEQUENCE [LARGE SCALE GENOMIC DNA]</scope>
    <source>
        <strain evidence="1 2">S00142</strain>
    </source>
</reference>
<accession>A0A7W7IY92</accession>
<dbReference type="EMBL" id="JACHLD010000004">
    <property type="protein sequence ID" value="MBB4802808.1"/>
    <property type="molecule type" value="Genomic_DNA"/>
</dbReference>
<gene>
    <name evidence="1" type="ORF">HNP37_002883</name>
</gene>
<comment type="caution">
    <text evidence="1">The sequence shown here is derived from an EMBL/GenBank/DDBJ whole genome shotgun (WGS) entry which is preliminary data.</text>
</comment>
<dbReference type="RefSeq" id="WP_260402248.1">
    <property type="nucleotide sequence ID" value="NZ_JACHLD010000004.1"/>
</dbReference>
<keyword evidence="2" id="KW-1185">Reference proteome</keyword>
<dbReference type="Proteomes" id="UP000561681">
    <property type="component" value="Unassembled WGS sequence"/>
</dbReference>
<proteinExistence type="predicted"/>
<evidence type="ECO:0000313" key="2">
    <source>
        <dbReference type="Proteomes" id="UP000561681"/>
    </source>
</evidence>
<protein>
    <submittedName>
        <fullName evidence="1">Uncharacterized protein</fullName>
    </submittedName>
</protein>
<sequence>MPPALAGGFKEKSEMALAKNAKVRLKPFSYYIYAPPAKAVGN</sequence>